<dbReference type="EMBL" id="SWLB01000006">
    <property type="protein sequence ID" value="KAF3337130.1"/>
    <property type="molecule type" value="Genomic_DNA"/>
</dbReference>
<dbReference type="OrthoDB" id="1295525at2759"/>
<dbReference type="Gene3D" id="3.30.70.100">
    <property type="match status" value="1"/>
</dbReference>
<gene>
    <name evidence="3" type="ORF">FCM35_KLT17717</name>
</gene>
<accession>A0A833QWW6</accession>
<name>A0A833QWW6_9POAL</name>
<evidence type="ECO:0000313" key="4">
    <source>
        <dbReference type="Proteomes" id="UP000623129"/>
    </source>
</evidence>
<dbReference type="PROSITE" id="PS01047">
    <property type="entry name" value="HMA_1"/>
    <property type="match status" value="1"/>
</dbReference>
<organism evidence="3 4">
    <name type="scientific">Carex littledalei</name>
    <dbReference type="NCBI Taxonomy" id="544730"/>
    <lineage>
        <taxon>Eukaryota</taxon>
        <taxon>Viridiplantae</taxon>
        <taxon>Streptophyta</taxon>
        <taxon>Embryophyta</taxon>
        <taxon>Tracheophyta</taxon>
        <taxon>Spermatophyta</taxon>
        <taxon>Magnoliopsida</taxon>
        <taxon>Liliopsida</taxon>
        <taxon>Poales</taxon>
        <taxon>Cyperaceae</taxon>
        <taxon>Cyperoideae</taxon>
        <taxon>Cariceae</taxon>
        <taxon>Carex</taxon>
        <taxon>Carex subgen. Euthyceras</taxon>
    </lineage>
</organism>
<dbReference type="InterPro" id="IPR006121">
    <property type="entry name" value="HMA_dom"/>
</dbReference>
<evidence type="ECO:0000259" key="2">
    <source>
        <dbReference type="Pfam" id="PF00403"/>
    </source>
</evidence>
<comment type="caution">
    <text evidence="3">The sequence shown here is derived from an EMBL/GenBank/DDBJ whole genome shotgun (WGS) entry which is preliminary data.</text>
</comment>
<dbReference type="InterPro" id="IPR036163">
    <property type="entry name" value="HMA_dom_sf"/>
</dbReference>
<evidence type="ECO:0000256" key="1">
    <source>
        <dbReference type="ARBA" id="ARBA00022723"/>
    </source>
</evidence>
<keyword evidence="1" id="KW-0479">Metal-binding</keyword>
<proteinExistence type="predicted"/>
<dbReference type="AlphaFoldDB" id="A0A833QWW6"/>
<keyword evidence="4" id="KW-1185">Reference proteome</keyword>
<dbReference type="GO" id="GO:0046872">
    <property type="term" value="F:metal ion binding"/>
    <property type="evidence" value="ECO:0007669"/>
    <property type="project" value="UniProtKB-KW"/>
</dbReference>
<evidence type="ECO:0000313" key="3">
    <source>
        <dbReference type="EMBL" id="KAF3337130.1"/>
    </source>
</evidence>
<dbReference type="SUPFAM" id="SSF55008">
    <property type="entry name" value="HMA, heavy metal-associated domain"/>
    <property type="match status" value="1"/>
</dbReference>
<dbReference type="Proteomes" id="UP000623129">
    <property type="component" value="Unassembled WGS sequence"/>
</dbReference>
<dbReference type="InterPro" id="IPR017969">
    <property type="entry name" value="Heavy-metal-associated_CS"/>
</dbReference>
<protein>
    <submittedName>
        <fullName evidence="3">Heavy-metal-associated domain-containing protein</fullName>
    </submittedName>
</protein>
<dbReference type="Pfam" id="PF00403">
    <property type="entry name" value="HMA"/>
    <property type="match status" value="1"/>
</dbReference>
<reference evidence="3" key="1">
    <citation type="submission" date="2020-01" db="EMBL/GenBank/DDBJ databases">
        <title>Genome sequence of Kobresia littledalei, the first chromosome-level genome in the family Cyperaceae.</title>
        <authorList>
            <person name="Qu G."/>
        </authorList>
    </citation>
    <scope>NUCLEOTIDE SEQUENCE</scope>
    <source>
        <strain evidence="3">C.B.Clarke</strain>
        <tissue evidence="3">Leaf</tissue>
    </source>
</reference>
<feature type="domain" description="HMA" evidence="2">
    <location>
        <begin position="28"/>
        <end position="72"/>
    </location>
</feature>
<sequence>MRRAAMSQALRVVENLSLPSVQVVVMNANMGCIHCRRRVTTVVSKMNTGLLDYMVDFGKKEVVVRGKMTSKKKSNMKFPNFCGLFRLHCSGADDLSSAFSVPKLTPKDTICLCVK</sequence>